<dbReference type="KEGG" id="agv:OJF2_40310"/>
<dbReference type="Proteomes" id="UP000324233">
    <property type="component" value="Chromosome"/>
</dbReference>
<accession>A0A5B9W5R5</accession>
<reference evidence="1 2" key="1">
    <citation type="submission" date="2019-08" db="EMBL/GenBank/DDBJ databases">
        <title>Deep-cultivation of Planctomycetes and their phenomic and genomic characterization uncovers novel biology.</title>
        <authorList>
            <person name="Wiegand S."/>
            <person name="Jogler M."/>
            <person name="Boedeker C."/>
            <person name="Pinto D."/>
            <person name="Vollmers J."/>
            <person name="Rivas-Marin E."/>
            <person name="Kohn T."/>
            <person name="Peeters S.H."/>
            <person name="Heuer A."/>
            <person name="Rast P."/>
            <person name="Oberbeckmann S."/>
            <person name="Bunk B."/>
            <person name="Jeske O."/>
            <person name="Meyerdierks A."/>
            <person name="Storesund J.E."/>
            <person name="Kallscheuer N."/>
            <person name="Luecker S."/>
            <person name="Lage O.M."/>
            <person name="Pohl T."/>
            <person name="Merkel B.J."/>
            <person name="Hornburger P."/>
            <person name="Mueller R.-W."/>
            <person name="Bruemmer F."/>
            <person name="Labrenz M."/>
            <person name="Spormann A.M."/>
            <person name="Op den Camp H."/>
            <person name="Overmann J."/>
            <person name="Amann R."/>
            <person name="Jetten M.S.M."/>
            <person name="Mascher T."/>
            <person name="Medema M.H."/>
            <person name="Devos D.P."/>
            <person name="Kaster A.-K."/>
            <person name="Ovreas L."/>
            <person name="Rohde M."/>
            <person name="Galperin M.Y."/>
            <person name="Jogler C."/>
        </authorList>
    </citation>
    <scope>NUCLEOTIDE SEQUENCE [LARGE SCALE GENOMIC DNA]</scope>
    <source>
        <strain evidence="1 2">OJF2</strain>
    </source>
</reference>
<sequence length="151" mass="16431">MAKRKDEGVGDTRLVFSAHNTHHERCGAPPRLRNTDNPGLYHGYFENRYGEQFVFTFDRAAGTGTVSGGDLGWAEPRTFTRGLLDEALRSTRDLAAQVQGDDARSQLPAIDHALALGRLTGLTGKDEIVWLRACLEACAGLAEPSGDRHPA</sequence>
<keyword evidence="2" id="KW-1185">Reference proteome</keyword>
<dbReference type="OrthoDB" id="281426at2"/>
<gene>
    <name evidence="1" type="ORF">OJF2_40310</name>
</gene>
<evidence type="ECO:0000313" key="1">
    <source>
        <dbReference type="EMBL" id="QEH35479.1"/>
    </source>
</evidence>
<name>A0A5B9W5R5_9BACT</name>
<dbReference type="EMBL" id="CP042997">
    <property type="protein sequence ID" value="QEH35479.1"/>
    <property type="molecule type" value="Genomic_DNA"/>
</dbReference>
<dbReference type="RefSeq" id="WP_148595278.1">
    <property type="nucleotide sequence ID" value="NZ_CP042997.1"/>
</dbReference>
<protein>
    <submittedName>
        <fullName evidence="1">Uncharacterized protein</fullName>
    </submittedName>
</protein>
<proteinExistence type="predicted"/>
<organism evidence="1 2">
    <name type="scientific">Aquisphaera giovannonii</name>
    <dbReference type="NCBI Taxonomy" id="406548"/>
    <lineage>
        <taxon>Bacteria</taxon>
        <taxon>Pseudomonadati</taxon>
        <taxon>Planctomycetota</taxon>
        <taxon>Planctomycetia</taxon>
        <taxon>Isosphaerales</taxon>
        <taxon>Isosphaeraceae</taxon>
        <taxon>Aquisphaera</taxon>
    </lineage>
</organism>
<evidence type="ECO:0000313" key="2">
    <source>
        <dbReference type="Proteomes" id="UP000324233"/>
    </source>
</evidence>
<dbReference type="AlphaFoldDB" id="A0A5B9W5R5"/>